<keyword evidence="8 10" id="KW-0472">Membrane</keyword>
<dbReference type="InterPro" id="IPR000531">
    <property type="entry name" value="Beta-barrel_TonB"/>
</dbReference>
<dbReference type="PANTHER" id="PTHR30069">
    <property type="entry name" value="TONB-DEPENDENT OUTER MEMBRANE RECEPTOR"/>
    <property type="match status" value="1"/>
</dbReference>
<evidence type="ECO:0000256" key="1">
    <source>
        <dbReference type="ARBA" id="ARBA00004571"/>
    </source>
</evidence>
<evidence type="ECO:0000256" key="5">
    <source>
        <dbReference type="ARBA" id="ARBA00022729"/>
    </source>
</evidence>
<dbReference type="InterPro" id="IPR012910">
    <property type="entry name" value="Plug_dom"/>
</dbReference>
<proteinExistence type="inferred from homology"/>
<evidence type="ECO:0000256" key="11">
    <source>
        <dbReference type="RuleBase" id="RU003357"/>
    </source>
</evidence>
<dbReference type="Gene3D" id="2.40.170.20">
    <property type="entry name" value="TonB-dependent receptor, beta-barrel domain"/>
    <property type="match status" value="1"/>
</dbReference>
<sequence length="612" mass="68662">MKHSRFKYPLLISALTAISTPLLANPVQLDPLQVTVTTPLRMEQPLAESLAATTVITRADIERLQPDSVAQLLRGTAGVEFASNGGAGSVTSLFMRGTNSNHTLVLIDGVKINSPTDGRASWQFLPVSQIERIEIVRGPQSSVWGADAIGGVVNIITRQATASTNQGEIRVGAGNQNTRLIDASYAAASEATRFTSALNYRETDGFNARPADTSGEKDGYEHYGLRLQLEHDLNERNTLSAGYLRSQGDNQYDNCSDASWNTSDACKEEFTLQTLSLGWTHQLTEAWQIDTLLQRMDEDRKDFFEGEANGRTQTQRDQLGIKATLTTDSFNLVSGFDAQKERILKGTGFTQDRRDIFGIFAQTQYQLTDDWTLSAGLRHDDDEFFGNQTTGNLGLDWQVSNQHNLGASISQGYRAPNLMELYGPASWGANPNLQPEKSTNYELYWRYQPGTALQTEVRLFQNEIDNLIVLDDFWVNYNLDEARIRGAELSARYTYLNWHLSTSLTLQNPKDRSNNELLPRRARESGRIDLDYQVTHWGAGFTVEGQGKRANSAWDSLEMGGYVLAHTRAHWHLSPDWTLRAKIDNLFDKDYEQAIGYNTPGRYFETSLTYRF</sequence>
<dbReference type="InterPro" id="IPR036942">
    <property type="entry name" value="Beta-barrel_TonB_sf"/>
</dbReference>
<dbReference type="Gene3D" id="2.170.130.10">
    <property type="entry name" value="TonB-dependent receptor, plug domain"/>
    <property type="match status" value="1"/>
</dbReference>
<feature type="domain" description="TonB-dependent receptor-like beta-barrel" evidence="13">
    <location>
        <begin position="184"/>
        <end position="586"/>
    </location>
</feature>
<evidence type="ECO:0000256" key="10">
    <source>
        <dbReference type="PROSITE-ProRule" id="PRU01360"/>
    </source>
</evidence>
<keyword evidence="2 10" id="KW-0813">Transport</keyword>
<organism evidence="15 16">
    <name type="scientific">Nitrincola lacisaponensis</name>
    <dbReference type="NCBI Taxonomy" id="267850"/>
    <lineage>
        <taxon>Bacteria</taxon>
        <taxon>Pseudomonadati</taxon>
        <taxon>Pseudomonadota</taxon>
        <taxon>Gammaproteobacteria</taxon>
        <taxon>Oceanospirillales</taxon>
        <taxon>Oceanospirillaceae</taxon>
        <taxon>Nitrincola</taxon>
    </lineage>
</organism>
<dbReference type="Pfam" id="PF07715">
    <property type="entry name" value="Plug"/>
    <property type="match status" value="1"/>
</dbReference>
<dbReference type="RefSeq" id="WP_036545223.1">
    <property type="nucleotide sequence ID" value="NZ_JMSZ01000016.1"/>
</dbReference>
<evidence type="ECO:0000256" key="12">
    <source>
        <dbReference type="SAM" id="SignalP"/>
    </source>
</evidence>
<evidence type="ECO:0000313" key="15">
    <source>
        <dbReference type="EMBL" id="KDE40793.1"/>
    </source>
</evidence>
<evidence type="ECO:0000313" key="16">
    <source>
        <dbReference type="Proteomes" id="UP000027318"/>
    </source>
</evidence>
<evidence type="ECO:0000256" key="6">
    <source>
        <dbReference type="ARBA" id="ARBA00023065"/>
    </source>
</evidence>
<evidence type="ECO:0000256" key="7">
    <source>
        <dbReference type="ARBA" id="ARBA00023077"/>
    </source>
</evidence>
<dbReference type="EMBL" id="JMSZ01000016">
    <property type="protein sequence ID" value="KDE40793.1"/>
    <property type="molecule type" value="Genomic_DNA"/>
</dbReference>
<keyword evidence="7 11" id="KW-0798">TonB box</keyword>
<reference evidence="15 16" key="1">
    <citation type="journal article" date="2005" name="Int. J. Syst. Evol. Microbiol.">
        <title>Nitrincola lacisaponensis gen. nov., sp. nov., a novel alkaliphilic bacterium isolated from an alkaline, saline lake.</title>
        <authorList>
            <person name="Dimitriu P.A."/>
            <person name="Shukla S.K."/>
            <person name="Conradt J."/>
            <person name="Marquez M.C."/>
            <person name="Ventosa A."/>
            <person name="Maglia A."/>
            <person name="Peyton B.M."/>
            <person name="Pinkart H.C."/>
            <person name="Mormile M.R."/>
        </authorList>
    </citation>
    <scope>NUCLEOTIDE SEQUENCE [LARGE SCALE GENOMIC DNA]</scope>
    <source>
        <strain evidence="15 16">4CA</strain>
    </source>
</reference>
<keyword evidence="16" id="KW-1185">Reference proteome</keyword>
<evidence type="ECO:0000256" key="9">
    <source>
        <dbReference type="ARBA" id="ARBA00023237"/>
    </source>
</evidence>
<comment type="subcellular location">
    <subcellularLocation>
        <location evidence="1 10">Cell outer membrane</location>
        <topology evidence="1 10">Multi-pass membrane protein</topology>
    </subcellularLocation>
</comment>
<feature type="domain" description="TonB-dependent receptor plug" evidence="14">
    <location>
        <begin position="47"/>
        <end position="152"/>
    </location>
</feature>
<feature type="chain" id="PRO_5001624253" evidence="12">
    <location>
        <begin position="25"/>
        <end position="612"/>
    </location>
</feature>
<evidence type="ECO:0000259" key="14">
    <source>
        <dbReference type="Pfam" id="PF07715"/>
    </source>
</evidence>
<protein>
    <submittedName>
        <fullName evidence="15">Outer membrane vitamin B12 receptor BtuB</fullName>
    </submittedName>
</protein>
<dbReference type="PROSITE" id="PS52016">
    <property type="entry name" value="TONB_DEPENDENT_REC_3"/>
    <property type="match status" value="1"/>
</dbReference>
<dbReference type="SUPFAM" id="SSF56935">
    <property type="entry name" value="Porins"/>
    <property type="match status" value="1"/>
</dbReference>
<evidence type="ECO:0000256" key="8">
    <source>
        <dbReference type="ARBA" id="ARBA00023136"/>
    </source>
</evidence>
<dbReference type="PANTHER" id="PTHR30069:SF53">
    <property type="entry name" value="COLICIN I RECEPTOR-RELATED"/>
    <property type="match status" value="1"/>
</dbReference>
<evidence type="ECO:0000256" key="2">
    <source>
        <dbReference type="ARBA" id="ARBA00022448"/>
    </source>
</evidence>
<dbReference type="GO" id="GO:0015889">
    <property type="term" value="P:cobalamin transport"/>
    <property type="evidence" value="ECO:0007669"/>
    <property type="project" value="TreeGrafter"/>
</dbReference>
<keyword evidence="9 10" id="KW-0998">Cell outer membrane</keyword>
<keyword evidence="15" id="KW-0675">Receptor</keyword>
<accession>A0A063Y398</accession>
<gene>
    <name evidence="15" type="ORF">ADINL_1385</name>
</gene>
<dbReference type="PATRIC" id="fig|267850.7.peg.1380"/>
<evidence type="ECO:0000256" key="3">
    <source>
        <dbReference type="ARBA" id="ARBA00022452"/>
    </source>
</evidence>
<dbReference type="STRING" id="267850.ADINL_1385"/>
<keyword evidence="6" id="KW-0406">Ion transport</keyword>
<evidence type="ECO:0000256" key="4">
    <source>
        <dbReference type="ARBA" id="ARBA00022692"/>
    </source>
</evidence>
<evidence type="ECO:0000259" key="13">
    <source>
        <dbReference type="Pfam" id="PF00593"/>
    </source>
</evidence>
<dbReference type="GO" id="GO:0006811">
    <property type="term" value="P:monoatomic ion transport"/>
    <property type="evidence" value="ECO:0007669"/>
    <property type="project" value="UniProtKB-KW"/>
</dbReference>
<dbReference type="GO" id="GO:0009279">
    <property type="term" value="C:cell outer membrane"/>
    <property type="evidence" value="ECO:0007669"/>
    <property type="project" value="UniProtKB-SubCell"/>
</dbReference>
<dbReference type="InterPro" id="IPR037066">
    <property type="entry name" value="Plug_dom_sf"/>
</dbReference>
<feature type="signal peptide" evidence="12">
    <location>
        <begin position="1"/>
        <end position="24"/>
    </location>
</feature>
<dbReference type="OrthoDB" id="9764669at2"/>
<keyword evidence="3 10" id="KW-1134">Transmembrane beta strand</keyword>
<comment type="caution">
    <text evidence="15">The sequence shown here is derived from an EMBL/GenBank/DDBJ whole genome shotgun (WGS) entry which is preliminary data.</text>
</comment>
<dbReference type="InterPro" id="IPR039426">
    <property type="entry name" value="TonB-dep_rcpt-like"/>
</dbReference>
<comment type="similarity">
    <text evidence="10 11">Belongs to the TonB-dependent receptor family.</text>
</comment>
<keyword evidence="4 10" id="KW-0812">Transmembrane</keyword>
<dbReference type="Proteomes" id="UP000027318">
    <property type="component" value="Unassembled WGS sequence"/>
</dbReference>
<dbReference type="Pfam" id="PF00593">
    <property type="entry name" value="TonB_dep_Rec_b-barrel"/>
    <property type="match status" value="1"/>
</dbReference>
<dbReference type="CDD" id="cd01347">
    <property type="entry name" value="ligand_gated_channel"/>
    <property type="match status" value="1"/>
</dbReference>
<name>A0A063Y398_9GAMM</name>
<keyword evidence="5 12" id="KW-0732">Signal</keyword>
<dbReference type="AlphaFoldDB" id="A0A063Y398"/>